<dbReference type="Pfam" id="PF22725">
    <property type="entry name" value="GFO_IDH_MocA_C3"/>
    <property type="match status" value="1"/>
</dbReference>
<dbReference type="SUPFAM" id="SSF51735">
    <property type="entry name" value="NAD(P)-binding Rossmann-fold domains"/>
    <property type="match status" value="1"/>
</dbReference>
<name>A0A2N3LFF3_9BACI</name>
<dbReference type="GO" id="GO:0000166">
    <property type="term" value="F:nucleotide binding"/>
    <property type="evidence" value="ECO:0007669"/>
    <property type="project" value="InterPro"/>
</dbReference>
<dbReference type="RefSeq" id="WP_101355847.1">
    <property type="nucleotide sequence ID" value="NZ_PIQO01000019.1"/>
</dbReference>
<dbReference type="InterPro" id="IPR036291">
    <property type="entry name" value="NAD(P)-bd_dom_sf"/>
</dbReference>
<dbReference type="Pfam" id="PF01408">
    <property type="entry name" value="GFO_IDH_MocA"/>
    <property type="match status" value="1"/>
</dbReference>
<dbReference type="AlphaFoldDB" id="A0A2N3LFF3"/>
<comment type="caution">
    <text evidence="3">The sequence shown here is derived from an EMBL/GenBank/DDBJ whole genome shotgun (WGS) entry which is preliminary data.</text>
</comment>
<evidence type="ECO:0000313" key="3">
    <source>
        <dbReference type="EMBL" id="PKR83329.1"/>
    </source>
</evidence>
<evidence type="ECO:0000259" key="2">
    <source>
        <dbReference type="Pfam" id="PF22725"/>
    </source>
</evidence>
<dbReference type="PANTHER" id="PTHR43249:SF1">
    <property type="entry name" value="D-GLUCOSIDE 3-DEHYDROGENASE"/>
    <property type="match status" value="1"/>
</dbReference>
<reference evidence="3 4" key="1">
    <citation type="submission" date="2017-11" db="EMBL/GenBank/DDBJ databases">
        <title>Bacillus camelliae sp. nov., isolated from pu'er tea.</title>
        <authorList>
            <person name="Niu L."/>
        </authorList>
    </citation>
    <scope>NUCLEOTIDE SEQUENCE [LARGE SCALE GENOMIC DNA]</scope>
    <source>
        <strain evidence="3 4">7578-1</strain>
    </source>
</reference>
<dbReference type="Proteomes" id="UP000233440">
    <property type="component" value="Unassembled WGS sequence"/>
</dbReference>
<dbReference type="EMBL" id="PIQO01000019">
    <property type="protein sequence ID" value="PKR83329.1"/>
    <property type="molecule type" value="Genomic_DNA"/>
</dbReference>
<feature type="domain" description="GFO/IDH/MocA-like oxidoreductase" evidence="2">
    <location>
        <begin position="130"/>
        <end position="263"/>
    </location>
</feature>
<gene>
    <name evidence="3" type="ORF">CWO92_19295</name>
</gene>
<protein>
    <submittedName>
        <fullName evidence="3">Dehydrogenase</fullName>
    </submittedName>
</protein>
<dbReference type="OrthoDB" id="9815825at2"/>
<dbReference type="InterPro" id="IPR000683">
    <property type="entry name" value="Gfo/Idh/MocA-like_OxRdtase_N"/>
</dbReference>
<evidence type="ECO:0000313" key="4">
    <source>
        <dbReference type="Proteomes" id="UP000233440"/>
    </source>
</evidence>
<feature type="domain" description="Gfo/Idh/MocA-like oxidoreductase N-terminal" evidence="1">
    <location>
        <begin position="3"/>
        <end position="122"/>
    </location>
</feature>
<sequence>MGLKVGIIGCGSIARFRHGPEYKANPHVEEIVFYDRHLERAKTLASLFGGRAVETVEELYHDPKIIAISDCSSNDAHHIYSTNALLNGKHVLCEKPLAINVECAEKILAAQKRSGKKLMVDHNQRLTKVHQKAKQIIEKKELGDVLTFTTTFGHKGPESWGVEKSNATWFFKKERSSLGVAGDLGIHKIDLIHYLLDDVIEEVKAFHATLDKTDENGKRIEVCDNVVCALKTRKGRIGNASFSWTYYGFEDNSTIIYCQNGIMKMYDHPHFPLLIETKDGEVIKYELESIQTNENQTSTGVIEAFIDSIMNDKEPPITGEQALTTLKVVESILDGKHV</sequence>
<evidence type="ECO:0000259" key="1">
    <source>
        <dbReference type="Pfam" id="PF01408"/>
    </source>
</evidence>
<dbReference type="InterPro" id="IPR055170">
    <property type="entry name" value="GFO_IDH_MocA-like_dom"/>
</dbReference>
<dbReference type="SUPFAM" id="SSF55347">
    <property type="entry name" value="Glyceraldehyde-3-phosphate dehydrogenase-like, C-terminal domain"/>
    <property type="match status" value="1"/>
</dbReference>
<proteinExistence type="predicted"/>
<organism evidence="3 4">
    <name type="scientific">Heyndrickxia camelliae</name>
    <dbReference type="NCBI Taxonomy" id="1707093"/>
    <lineage>
        <taxon>Bacteria</taxon>
        <taxon>Bacillati</taxon>
        <taxon>Bacillota</taxon>
        <taxon>Bacilli</taxon>
        <taxon>Bacillales</taxon>
        <taxon>Bacillaceae</taxon>
        <taxon>Heyndrickxia</taxon>
    </lineage>
</organism>
<accession>A0A2N3LFF3</accession>
<dbReference type="PANTHER" id="PTHR43249">
    <property type="entry name" value="UDP-N-ACETYL-2-AMINO-2-DEOXY-D-GLUCURONATE OXIDASE"/>
    <property type="match status" value="1"/>
</dbReference>
<dbReference type="InterPro" id="IPR052515">
    <property type="entry name" value="Gfo/Idh/MocA_Oxidoreductase"/>
</dbReference>
<dbReference type="Gene3D" id="3.30.360.10">
    <property type="entry name" value="Dihydrodipicolinate Reductase, domain 2"/>
    <property type="match status" value="1"/>
</dbReference>
<dbReference type="Gene3D" id="3.40.50.720">
    <property type="entry name" value="NAD(P)-binding Rossmann-like Domain"/>
    <property type="match status" value="1"/>
</dbReference>
<keyword evidence="4" id="KW-1185">Reference proteome</keyword>